<name>A0ABU2CX90_9EURY</name>
<evidence type="ECO:0000313" key="1">
    <source>
        <dbReference type="EMBL" id="MDR7664354.1"/>
    </source>
</evidence>
<keyword evidence="2" id="KW-1185">Reference proteome</keyword>
<comment type="caution">
    <text evidence="1">The sequence shown here is derived from an EMBL/GenBank/DDBJ whole genome shotgun (WGS) entry which is preliminary data.</text>
</comment>
<reference evidence="2" key="1">
    <citation type="submission" date="2023-07" db="EMBL/GenBank/DDBJ databases">
        <title>Whole-genome sequencing of a new Methanosarcina sp. Z-7115.</title>
        <authorList>
            <person name="Zhilina T.N."/>
            <person name="Merkel A.Y."/>
        </authorList>
    </citation>
    <scope>NUCLEOTIDE SEQUENCE [LARGE SCALE GENOMIC DNA]</scope>
    <source>
        <strain evidence="2">Z-7115</strain>
    </source>
</reference>
<accession>A0ABU2CX90</accession>
<organism evidence="1 2">
    <name type="scientific">Methanosarcina baikalica</name>
    <dbReference type="NCBI Taxonomy" id="3073890"/>
    <lineage>
        <taxon>Archaea</taxon>
        <taxon>Methanobacteriati</taxon>
        <taxon>Methanobacteriota</taxon>
        <taxon>Stenosarchaea group</taxon>
        <taxon>Methanomicrobia</taxon>
        <taxon>Methanosarcinales</taxon>
        <taxon>Methanosarcinaceae</taxon>
        <taxon>Methanosarcina</taxon>
    </lineage>
</organism>
<dbReference type="RefSeq" id="WP_310574381.1">
    <property type="nucleotide sequence ID" value="NZ_JAVKPK010000002.1"/>
</dbReference>
<gene>
    <name evidence="1" type="ORF">RG963_00860</name>
</gene>
<dbReference type="EMBL" id="JAVKPK010000002">
    <property type="protein sequence ID" value="MDR7664354.1"/>
    <property type="molecule type" value="Genomic_DNA"/>
</dbReference>
<evidence type="ECO:0000313" key="2">
    <source>
        <dbReference type="Proteomes" id="UP001246244"/>
    </source>
</evidence>
<proteinExistence type="predicted"/>
<evidence type="ECO:0008006" key="3">
    <source>
        <dbReference type="Google" id="ProtNLM"/>
    </source>
</evidence>
<sequence length="196" mass="22656">MDNEVLDGFWEEVSTGKYPIVDFQGNLCYSLLNPEGLLFVKNDFTAPSYEEFELVFGDLFLPDTVQELLFKDKVMLLMVYGKGTQNLLLSELRMDVKFMLDLPRGQYFFFVFLLDVRDKSLLNSTIHAIGFLSRLHLNSPELEAFYLKHPVDIWEFVNLSSIEITRGGPFYLNLIMVNIEEIPGCSLLFSELLQED</sequence>
<protein>
    <recommendedName>
        <fullName evidence="3">Sensory transduction histidine kinase</fullName>
    </recommendedName>
</protein>
<dbReference type="Proteomes" id="UP001246244">
    <property type="component" value="Unassembled WGS sequence"/>
</dbReference>